<accession>A0A835UJR6</accession>
<protein>
    <submittedName>
        <fullName evidence="1">Uncharacterized protein</fullName>
    </submittedName>
</protein>
<evidence type="ECO:0000313" key="1">
    <source>
        <dbReference type="EMBL" id="KAG0461936.1"/>
    </source>
</evidence>
<reference evidence="1 2" key="1">
    <citation type="journal article" date="2020" name="Nat. Food">
        <title>A phased Vanilla planifolia genome enables genetic improvement of flavour and production.</title>
        <authorList>
            <person name="Hasing T."/>
            <person name="Tang H."/>
            <person name="Brym M."/>
            <person name="Khazi F."/>
            <person name="Huang T."/>
            <person name="Chambers A.H."/>
        </authorList>
    </citation>
    <scope>NUCLEOTIDE SEQUENCE [LARGE SCALE GENOMIC DNA]</scope>
    <source>
        <tissue evidence="1">Leaf</tissue>
    </source>
</reference>
<comment type="caution">
    <text evidence="1">The sequence shown here is derived from an EMBL/GenBank/DDBJ whole genome shotgun (WGS) entry which is preliminary data.</text>
</comment>
<dbReference type="EMBL" id="JADCNM010000011">
    <property type="protein sequence ID" value="KAG0461936.1"/>
    <property type="molecule type" value="Genomic_DNA"/>
</dbReference>
<dbReference type="AlphaFoldDB" id="A0A835UJR6"/>
<evidence type="ECO:0000313" key="2">
    <source>
        <dbReference type="Proteomes" id="UP000639772"/>
    </source>
</evidence>
<organism evidence="1 2">
    <name type="scientific">Vanilla planifolia</name>
    <name type="common">Vanilla</name>
    <dbReference type="NCBI Taxonomy" id="51239"/>
    <lineage>
        <taxon>Eukaryota</taxon>
        <taxon>Viridiplantae</taxon>
        <taxon>Streptophyta</taxon>
        <taxon>Embryophyta</taxon>
        <taxon>Tracheophyta</taxon>
        <taxon>Spermatophyta</taxon>
        <taxon>Magnoliopsida</taxon>
        <taxon>Liliopsida</taxon>
        <taxon>Asparagales</taxon>
        <taxon>Orchidaceae</taxon>
        <taxon>Vanilloideae</taxon>
        <taxon>Vanilleae</taxon>
        <taxon>Vanilla</taxon>
    </lineage>
</organism>
<dbReference type="Proteomes" id="UP000639772">
    <property type="component" value="Chromosome 11"/>
</dbReference>
<name>A0A835UJR6_VANPL</name>
<sequence>MAPGSLLRRACYFRPDFQHPLGSLPFSEGEPSSWVGVVTVSKIAVATAFSEFAVSTVFSKLISESPFSEISISSSFSWIPAAFHPKFLLFTNIPSVWDTGASAWFSTTSFSESYLPTIAFWLPTFAEPQLEGDVAFCYCLKQ</sequence>
<proteinExistence type="predicted"/>
<gene>
    <name evidence="1" type="ORF">HPP92_020412</name>
</gene>